<dbReference type="InterPro" id="IPR027961">
    <property type="entry name" value="DUF4442"/>
</dbReference>
<dbReference type="Pfam" id="PF14539">
    <property type="entry name" value="DUF4442"/>
    <property type="match status" value="1"/>
</dbReference>
<reference evidence="1 2" key="1">
    <citation type="submission" date="2015-03" db="EMBL/GenBank/DDBJ databases">
        <title>Genome assembly of Sandaracinus amylolyticus DSM 53668.</title>
        <authorList>
            <person name="Sharma G."/>
            <person name="Subramanian S."/>
        </authorList>
    </citation>
    <scope>NUCLEOTIDE SEQUENCE [LARGE SCALE GENOMIC DNA]</scope>
    <source>
        <strain evidence="1 2">DSM 53668</strain>
    </source>
</reference>
<gene>
    <name evidence="1" type="ORF">DB32_001124</name>
</gene>
<organism evidence="1 2">
    <name type="scientific">Sandaracinus amylolyticus</name>
    <dbReference type="NCBI Taxonomy" id="927083"/>
    <lineage>
        <taxon>Bacteria</taxon>
        <taxon>Pseudomonadati</taxon>
        <taxon>Myxococcota</taxon>
        <taxon>Polyangia</taxon>
        <taxon>Polyangiales</taxon>
        <taxon>Sandaracinaceae</taxon>
        <taxon>Sandaracinus</taxon>
    </lineage>
</organism>
<accession>A0A0F6VZZ8</accession>
<proteinExistence type="predicted"/>
<sequence length="146" mass="14948">MQAVQQAIAGVPFNAFLGLEVIEAEPGRAAVKLPDVPSLKNHVGGPHAAAMYAAAEAASGAVVFSAFADRLGEVLPLLAGASVDYRKLAMGAAVARAELATTREAVLDALASSPKGAEVPVRVVIEDGAGRAVAEMSARWFLRKNG</sequence>
<evidence type="ECO:0000313" key="1">
    <source>
        <dbReference type="EMBL" id="AKF03975.1"/>
    </source>
</evidence>
<dbReference type="KEGG" id="samy:DB32_001124"/>
<dbReference type="Gene3D" id="3.10.129.10">
    <property type="entry name" value="Hotdog Thioesterase"/>
    <property type="match status" value="1"/>
</dbReference>
<dbReference type="Proteomes" id="UP000034883">
    <property type="component" value="Chromosome"/>
</dbReference>
<dbReference type="SUPFAM" id="SSF54637">
    <property type="entry name" value="Thioesterase/thiol ester dehydrase-isomerase"/>
    <property type="match status" value="1"/>
</dbReference>
<name>A0A0F6VZZ8_9BACT</name>
<protein>
    <recommendedName>
        <fullName evidence="3">DUF4442 domain-containing protein</fullName>
    </recommendedName>
</protein>
<evidence type="ECO:0008006" key="3">
    <source>
        <dbReference type="Google" id="ProtNLM"/>
    </source>
</evidence>
<dbReference type="STRING" id="927083.DB32_001124"/>
<dbReference type="AlphaFoldDB" id="A0A0F6VZZ8"/>
<dbReference type="EMBL" id="CP011125">
    <property type="protein sequence ID" value="AKF03975.1"/>
    <property type="molecule type" value="Genomic_DNA"/>
</dbReference>
<evidence type="ECO:0000313" key="2">
    <source>
        <dbReference type="Proteomes" id="UP000034883"/>
    </source>
</evidence>
<keyword evidence="2" id="KW-1185">Reference proteome</keyword>
<dbReference type="InterPro" id="IPR029069">
    <property type="entry name" value="HotDog_dom_sf"/>
</dbReference>